<dbReference type="PROSITE" id="PS51154">
    <property type="entry name" value="MACRO"/>
    <property type="match status" value="1"/>
</dbReference>
<proteinExistence type="predicted"/>
<dbReference type="SUPFAM" id="SSF52949">
    <property type="entry name" value="Macro domain-like"/>
    <property type="match status" value="1"/>
</dbReference>
<dbReference type="Gene3D" id="3.40.220.10">
    <property type="entry name" value="Leucine Aminopeptidase, subunit E, domain 1"/>
    <property type="match status" value="1"/>
</dbReference>
<keyword evidence="4" id="KW-1185">Reference proteome</keyword>
<dbReference type="CDD" id="cd02901">
    <property type="entry name" value="Macro_Poa1p-like"/>
    <property type="match status" value="1"/>
</dbReference>
<protein>
    <submittedName>
        <fullName evidence="3">Phosphatase</fullName>
    </submittedName>
</protein>
<dbReference type="SMART" id="SM00506">
    <property type="entry name" value="A1pp"/>
    <property type="match status" value="1"/>
</dbReference>
<dbReference type="Proteomes" id="UP000029736">
    <property type="component" value="Unassembled WGS sequence"/>
</dbReference>
<evidence type="ECO:0000259" key="2">
    <source>
        <dbReference type="PROSITE" id="PS51154"/>
    </source>
</evidence>
<dbReference type="AlphaFoldDB" id="A0A098S0Q5"/>
<evidence type="ECO:0000256" key="1">
    <source>
        <dbReference type="ARBA" id="ARBA00035885"/>
    </source>
</evidence>
<evidence type="ECO:0000313" key="3">
    <source>
        <dbReference type="EMBL" id="KGE85711.1"/>
    </source>
</evidence>
<dbReference type="InterPro" id="IPR002589">
    <property type="entry name" value="Macro_dom"/>
</dbReference>
<comment type="caution">
    <text evidence="3">The sequence shown here is derived from an EMBL/GenBank/DDBJ whole genome shotgun (WGS) entry which is preliminary data.</text>
</comment>
<reference evidence="3 4" key="1">
    <citation type="journal article" date="2014" name="Int. J. Syst. Evol. Microbiol.">
        <title>Phaeodactylibacter xiamenensis gen. nov., sp. nov., a member of the family Saprospiraceae isolated from the marine alga Phaeodactylum tricornutum.</title>
        <authorList>
            <person name="Chen Z.Jr."/>
            <person name="Lei X."/>
            <person name="Lai Q."/>
            <person name="Li Y."/>
            <person name="Zhang B."/>
            <person name="Zhang J."/>
            <person name="Zhang H."/>
            <person name="Yang L."/>
            <person name="Zheng W."/>
            <person name="Tian Y."/>
            <person name="Yu Z."/>
            <person name="Xu H.Jr."/>
            <person name="Zheng T."/>
        </authorList>
    </citation>
    <scope>NUCLEOTIDE SEQUENCE [LARGE SCALE GENOMIC DNA]</scope>
    <source>
        <strain evidence="3 4">KD52</strain>
    </source>
</reference>
<feature type="domain" description="Macro" evidence="2">
    <location>
        <begin position="1"/>
        <end position="160"/>
    </location>
</feature>
<gene>
    <name evidence="3" type="ORF">IX84_26950</name>
</gene>
<dbReference type="InterPro" id="IPR043472">
    <property type="entry name" value="Macro_dom-like"/>
</dbReference>
<sequence length="350" mass="39903">MLHYTTGNLLNSDAQALVNTVNTMGVMGKGIALQFKEAYPENYRQYRAACKKGALKPGQLLIVEDQDLMGPRTIINFPTKTQWWLKSKYDYIKDGLTALAKEIALRNIKSIAIPPLGCGNGGLKWEKVKTMIEQQLGKLNAEVYVYEPNEAIKKVLQKEDKHKKAHLTSARAMLLSALYQYEGLGEHANLFVANKLAYFLQRMGEPLRLKFVAHHYGPYSVQIRHVLYALNGTYLNGLEQKDARPFEPLLLSYEKQAEVQAYIDSNLDTTQKKRLDNLLGFIQGFESAFSMELLATVAFMMEENPGLDITDIEKRLKDWSERKVKMFKPAYLKVAYQHLKSYEQLSLPKA</sequence>
<organism evidence="3 4">
    <name type="scientific">Phaeodactylibacter xiamenensis</name>
    <dbReference type="NCBI Taxonomy" id="1524460"/>
    <lineage>
        <taxon>Bacteria</taxon>
        <taxon>Pseudomonadati</taxon>
        <taxon>Bacteroidota</taxon>
        <taxon>Saprospiria</taxon>
        <taxon>Saprospirales</taxon>
        <taxon>Haliscomenobacteraceae</taxon>
        <taxon>Phaeodactylibacter</taxon>
    </lineage>
</organism>
<dbReference type="InterPro" id="IPR050892">
    <property type="entry name" value="ADP-ribose_metab_enzymes"/>
</dbReference>
<dbReference type="Pfam" id="PF01661">
    <property type="entry name" value="Macro"/>
    <property type="match status" value="1"/>
</dbReference>
<dbReference type="EMBL" id="JPOS01000084">
    <property type="protein sequence ID" value="KGE85711.1"/>
    <property type="molecule type" value="Genomic_DNA"/>
</dbReference>
<name>A0A098S0Q5_9BACT</name>
<dbReference type="RefSeq" id="WP_044227831.1">
    <property type="nucleotide sequence ID" value="NZ_CAKZLC010000031.1"/>
</dbReference>
<dbReference type="GO" id="GO:0140291">
    <property type="term" value="P:peptidyl-glutamate ADP-deribosylation"/>
    <property type="evidence" value="ECO:0007669"/>
    <property type="project" value="TreeGrafter"/>
</dbReference>
<dbReference type="PANTHER" id="PTHR12521:SF0">
    <property type="entry name" value="ADP-RIBOSE GLYCOHYDROLASE OARD1"/>
    <property type="match status" value="1"/>
</dbReference>
<dbReference type="STRING" id="1524460.IX84_26950"/>
<accession>A0A098S0Q5</accession>
<evidence type="ECO:0000313" key="4">
    <source>
        <dbReference type="Proteomes" id="UP000029736"/>
    </source>
</evidence>
<dbReference type="PANTHER" id="PTHR12521">
    <property type="entry name" value="PROTEIN C6ORF130"/>
    <property type="match status" value="1"/>
</dbReference>
<comment type="catalytic activity">
    <reaction evidence="1">
        <text>an N-(ADP-alpha-D-ribosyl)-thymidine in DNA + H2O = a thymidine in DNA + ADP-D-ribose</text>
        <dbReference type="Rhea" id="RHEA:71655"/>
        <dbReference type="Rhea" id="RHEA-COMP:13556"/>
        <dbReference type="Rhea" id="RHEA-COMP:18051"/>
        <dbReference type="ChEBI" id="CHEBI:15377"/>
        <dbReference type="ChEBI" id="CHEBI:57967"/>
        <dbReference type="ChEBI" id="CHEBI:137386"/>
        <dbReference type="ChEBI" id="CHEBI:191199"/>
    </reaction>
    <physiologicalReaction direction="left-to-right" evidence="1">
        <dbReference type="Rhea" id="RHEA:71656"/>
    </physiologicalReaction>
</comment>